<dbReference type="EC" id="2.7.2.4" evidence="1"/>
<dbReference type="FunFam" id="3.30.70.260:FF:000072">
    <property type="entry name" value="Probable aspartokinase"/>
    <property type="match status" value="1"/>
</dbReference>
<evidence type="ECO:0000256" key="1">
    <source>
        <dbReference type="ARBA" id="ARBA00013059"/>
    </source>
</evidence>
<comment type="pathway">
    <text evidence="6">Amino-acid biosynthesis; L-methionine biosynthesis via de novo pathway.</text>
</comment>
<keyword evidence="5" id="KW-0521">NADP</keyword>
<dbReference type="GO" id="GO:0004072">
    <property type="term" value="F:aspartate kinase activity"/>
    <property type="evidence" value="ECO:0007669"/>
    <property type="project" value="UniProtKB-EC"/>
</dbReference>
<dbReference type="PANTHER" id="PTHR43070:SF5">
    <property type="entry name" value="HOMOSERINE DEHYDROGENASE"/>
    <property type="match status" value="1"/>
</dbReference>
<dbReference type="Proteomes" id="UP001058974">
    <property type="component" value="Chromosome 4"/>
</dbReference>
<evidence type="ECO:0000313" key="8">
    <source>
        <dbReference type="EMBL" id="KAI5414712.1"/>
    </source>
</evidence>
<dbReference type="GO" id="GO:0009090">
    <property type="term" value="P:homoserine biosynthetic process"/>
    <property type="evidence" value="ECO:0007669"/>
    <property type="project" value="TreeGrafter"/>
</dbReference>
<dbReference type="Pfam" id="PF22468">
    <property type="entry name" value="ACT_9"/>
    <property type="match status" value="1"/>
</dbReference>
<organism evidence="8 9">
    <name type="scientific">Pisum sativum</name>
    <name type="common">Garden pea</name>
    <name type="synonym">Lathyrus oleraceus</name>
    <dbReference type="NCBI Taxonomy" id="3888"/>
    <lineage>
        <taxon>Eukaryota</taxon>
        <taxon>Viridiplantae</taxon>
        <taxon>Streptophyta</taxon>
        <taxon>Embryophyta</taxon>
        <taxon>Tracheophyta</taxon>
        <taxon>Spermatophyta</taxon>
        <taxon>Magnoliopsida</taxon>
        <taxon>eudicotyledons</taxon>
        <taxon>Gunneridae</taxon>
        <taxon>Pentapetalae</taxon>
        <taxon>rosids</taxon>
        <taxon>fabids</taxon>
        <taxon>Fabales</taxon>
        <taxon>Fabaceae</taxon>
        <taxon>Papilionoideae</taxon>
        <taxon>50 kb inversion clade</taxon>
        <taxon>NPAAA clade</taxon>
        <taxon>Hologalegina</taxon>
        <taxon>IRL clade</taxon>
        <taxon>Fabeae</taxon>
        <taxon>Lathyrus</taxon>
    </lineage>
</organism>
<dbReference type="Gene3D" id="3.30.2130.10">
    <property type="entry name" value="VC0802-like"/>
    <property type="match status" value="1"/>
</dbReference>
<keyword evidence="3" id="KW-0808">Transferase</keyword>
<dbReference type="Gramene" id="Psat04G0025200-T4">
    <property type="protein sequence ID" value="KAI5414712.1"/>
    <property type="gene ID" value="KIW84_040252"/>
</dbReference>
<proteinExistence type="predicted"/>
<dbReference type="EMBL" id="JAMSHJ010000004">
    <property type="protein sequence ID" value="KAI5414712.1"/>
    <property type="molecule type" value="Genomic_DNA"/>
</dbReference>
<evidence type="ECO:0000256" key="4">
    <source>
        <dbReference type="ARBA" id="ARBA00022840"/>
    </source>
</evidence>
<dbReference type="CDD" id="cd04921">
    <property type="entry name" value="ACT_AKi-HSDH-ThrA-like_1"/>
    <property type="match status" value="1"/>
</dbReference>
<dbReference type="GO" id="GO:0004412">
    <property type="term" value="F:homoserine dehydrogenase activity"/>
    <property type="evidence" value="ECO:0007669"/>
    <property type="project" value="InterPro"/>
</dbReference>
<reference evidence="8 9" key="1">
    <citation type="journal article" date="2022" name="Nat. Genet.">
        <title>Improved pea reference genome and pan-genome highlight genomic features and evolutionary characteristics.</title>
        <authorList>
            <person name="Yang T."/>
            <person name="Liu R."/>
            <person name="Luo Y."/>
            <person name="Hu S."/>
            <person name="Wang D."/>
            <person name="Wang C."/>
            <person name="Pandey M.K."/>
            <person name="Ge S."/>
            <person name="Xu Q."/>
            <person name="Li N."/>
            <person name="Li G."/>
            <person name="Huang Y."/>
            <person name="Saxena R.K."/>
            <person name="Ji Y."/>
            <person name="Li M."/>
            <person name="Yan X."/>
            <person name="He Y."/>
            <person name="Liu Y."/>
            <person name="Wang X."/>
            <person name="Xiang C."/>
            <person name="Varshney R.K."/>
            <person name="Ding H."/>
            <person name="Gao S."/>
            <person name="Zong X."/>
        </authorList>
    </citation>
    <scope>NUCLEOTIDE SEQUENCE [LARGE SCALE GENOMIC DNA]</scope>
    <source>
        <strain evidence="8 9">cv. Zhongwan 6</strain>
    </source>
</reference>
<evidence type="ECO:0000256" key="3">
    <source>
        <dbReference type="ARBA" id="ARBA00022777"/>
    </source>
</evidence>
<gene>
    <name evidence="8" type="ORF">KIW84_040252</name>
</gene>
<accession>A0A9D5AJV0</accession>
<evidence type="ECO:0000313" key="9">
    <source>
        <dbReference type="Proteomes" id="UP001058974"/>
    </source>
</evidence>
<evidence type="ECO:0000256" key="5">
    <source>
        <dbReference type="ARBA" id="ARBA00022857"/>
    </source>
</evidence>
<keyword evidence="2" id="KW-0547">Nucleotide-binding</keyword>
<dbReference type="InterPro" id="IPR011147">
    <property type="entry name" value="Bifunc_Aspkin/hSer_DH"/>
</dbReference>
<protein>
    <recommendedName>
        <fullName evidence="1">aspartate kinase</fullName>
        <ecNumber evidence="1">2.7.2.4</ecNumber>
    </recommendedName>
</protein>
<sequence>DNEDMANLQNLVKGFATIDNLALVNVEGTGMAGVPGTASAIFSAVKDVGANVIMISQASSEHSVCFAVPETEVKAVAEALQSRFRQALDNGRLSQVAIIPNCSILAAVGQ</sequence>
<dbReference type="InterPro" id="IPR045865">
    <property type="entry name" value="ACT-like_dom_sf"/>
</dbReference>
<dbReference type="InterPro" id="IPR002912">
    <property type="entry name" value="ACT_dom"/>
</dbReference>
<keyword evidence="3" id="KW-0418">Kinase</keyword>
<feature type="non-terminal residue" evidence="8">
    <location>
        <position position="1"/>
    </location>
</feature>
<keyword evidence="4" id="KW-0067">ATP-binding</keyword>
<feature type="domain" description="ACT" evidence="7">
    <location>
        <begin position="26"/>
        <end position="101"/>
    </location>
</feature>
<feature type="non-terminal residue" evidence="8">
    <location>
        <position position="110"/>
    </location>
</feature>
<dbReference type="InterPro" id="IPR054352">
    <property type="entry name" value="ACT_Aspartokinase"/>
</dbReference>
<dbReference type="PROSITE" id="PS51671">
    <property type="entry name" value="ACT"/>
    <property type="match status" value="1"/>
</dbReference>
<keyword evidence="9" id="KW-1185">Reference proteome</keyword>
<name>A0A9D5AJV0_PEA</name>
<evidence type="ECO:0000259" key="7">
    <source>
        <dbReference type="PROSITE" id="PS51671"/>
    </source>
</evidence>
<comment type="caution">
    <text evidence="8">The sequence shown here is derived from an EMBL/GenBank/DDBJ whole genome shotgun (WGS) entry which is preliminary data.</text>
</comment>
<dbReference type="GO" id="GO:0005524">
    <property type="term" value="F:ATP binding"/>
    <property type="evidence" value="ECO:0007669"/>
    <property type="project" value="UniProtKB-KW"/>
</dbReference>
<evidence type="ECO:0000256" key="2">
    <source>
        <dbReference type="ARBA" id="ARBA00022741"/>
    </source>
</evidence>
<dbReference type="GO" id="GO:0009067">
    <property type="term" value="P:aspartate family amino acid biosynthetic process"/>
    <property type="evidence" value="ECO:0007669"/>
    <property type="project" value="InterPro"/>
</dbReference>
<dbReference type="PANTHER" id="PTHR43070">
    <property type="match status" value="1"/>
</dbReference>
<evidence type="ECO:0000256" key="6">
    <source>
        <dbReference type="ARBA" id="ARBA00034478"/>
    </source>
</evidence>
<dbReference type="AlphaFoldDB" id="A0A9D5AJV0"/>
<dbReference type="SUPFAM" id="SSF55021">
    <property type="entry name" value="ACT-like"/>
    <property type="match status" value="1"/>
</dbReference>